<dbReference type="EMBL" id="CAUEEQ010004113">
    <property type="protein sequence ID" value="CAJ0926660.1"/>
    <property type="molecule type" value="Genomic_DNA"/>
</dbReference>
<evidence type="ECO:0000313" key="3">
    <source>
        <dbReference type="Proteomes" id="UP001176940"/>
    </source>
</evidence>
<evidence type="ECO:0000259" key="1">
    <source>
        <dbReference type="Pfam" id="PF13358"/>
    </source>
</evidence>
<organism evidence="2 3">
    <name type="scientific">Ranitomeya imitator</name>
    <name type="common">mimic poison frog</name>
    <dbReference type="NCBI Taxonomy" id="111125"/>
    <lineage>
        <taxon>Eukaryota</taxon>
        <taxon>Metazoa</taxon>
        <taxon>Chordata</taxon>
        <taxon>Craniata</taxon>
        <taxon>Vertebrata</taxon>
        <taxon>Euteleostomi</taxon>
        <taxon>Amphibia</taxon>
        <taxon>Batrachia</taxon>
        <taxon>Anura</taxon>
        <taxon>Neobatrachia</taxon>
        <taxon>Hyloidea</taxon>
        <taxon>Dendrobatidae</taxon>
        <taxon>Dendrobatinae</taxon>
        <taxon>Ranitomeya</taxon>
    </lineage>
</organism>
<evidence type="ECO:0000313" key="2">
    <source>
        <dbReference type="EMBL" id="CAJ0926660.1"/>
    </source>
</evidence>
<proteinExistence type="predicted"/>
<reference evidence="2" key="1">
    <citation type="submission" date="2023-07" db="EMBL/GenBank/DDBJ databases">
        <authorList>
            <person name="Stuckert A."/>
        </authorList>
    </citation>
    <scope>NUCLEOTIDE SEQUENCE</scope>
</reference>
<comment type="caution">
    <text evidence="2">The sequence shown here is derived from an EMBL/GenBank/DDBJ whole genome shotgun (WGS) entry which is preliminary data.</text>
</comment>
<sequence>MSVSVPLSCTPSVSVIILYPKCQCHYPVPQVSVSLSCTPSVSVIILYPKCQCHYPVPQVSVSLSCTPSVSTIILYPSVSVIILYPKCPLSCTPSVSAIILYPKCQCHYPVPQVSVSLSCTPSVSAIILYPKCQCHYPVPQVSASLSCTPSVSHLSCTPSVSVIILYPSVSVIILYPNVIILYPKCQCHYPVPQVSVSLSCTPSVSVIILYPKCQCHYPVPQVSVSLSCTPSVSVIILYPKCQCHYPVPQVSVSLSCTPSVSVIILYPKCNFLSFGKMGQKRDLTGSEKSTIVRCLAEGCSSLEIAKLLKRDHRTIKHFMANSQQVRKKHVNQKRCKITAHELRKIKREAAKMPFATSVAIFQNCNVTGVSKSTRCAILRDMAKVLWTNEMRVTLDGPDGWARGWISKGQRASLRLRHQQGGGGGLVGAGIIKDELVGSFRVEDGVKLNSQTYCPFLEDNFFKQWYRKKSVSFKKNMIFMQDNAPSHASNYSTVWLASKGLKEEKIMTWPPCSPDLNLIENLWSLRKCEIYREGKQSTSRNSVWEAVVAAARNVDRKQIKQLTESMDGRLLSVIIKKGNQGKYRVTKRGPALSNPMFTLVTRGLRHRWSLESCLCDSSPATSQRLNSDAAAIGIVVYIAAASLNVTVPLESIGQICSFKDIGQSSNGFGGNLTHPLNV</sequence>
<feature type="domain" description="Tc1-like transposase DDE" evidence="1">
    <location>
        <begin position="385"/>
        <end position="530"/>
    </location>
</feature>
<name>A0ABN9L133_9NEOB</name>
<dbReference type="Proteomes" id="UP001176940">
    <property type="component" value="Unassembled WGS sequence"/>
</dbReference>
<accession>A0ABN9L133</accession>
<protein>
    <recommendedName>
        <fullName evidence="1">Tc1-like transposase DDE domain-containing protein</fullName>
    </recommendedName>
</protein>
<dbReference type="InterPro" id="IPR036397">
    <property type="entry name" value="RNaseH_sf"/>
</dbReference>
<dbReference type="Pfam" id="PF13358">
    <property type="entry name" value="DDE_3"/>
    <property type="match status" value="1"/>
</dbReference>
<dbReference type="Gene3D" id="3.30.420.10">
    <property type="entry name" value="Ribonuclease H-like superfamily/Ribonuclease H"/>
    <property type="match status" value="1"/>
</dbReference>
<dbReference type="InterPro" id="IPR038717">
    <property type="entry name" value="Tc1-like_DDE_dom"/>
</dbReference>
<keyword evidence="3" id="KW-1185">Reference proteome</keyword>
<gene>
    <name evidence="2" type="ORF">RIMI_LOCUS2845065</name>
</gene>